<feature type="region of interest" description="Disordered" evidence="1">
    <location>
        <begin position="1073"/>
        <end position="1122"/>
    </location>
</feature>
<sequence>MSNSISKAHTLPRSSLEQDSLINPGESYDQQAQFPVHNRLIVTTTQGVYTWGAAGIFEMFHSGSSGIVAAKKLGPDQGRLAIADSQVVVLHDVHKGMQRSYRLKGSEVIISTLWSDQQLTMLRVKSDYSDTPAILQEISRPPTIHLRRINTHVPPLLLQTQCSSSAVVAAAFHPERPGVFLLAFADGSIAVYDAIRVMRRNGTSRGNNGDLIQSDGEIACMKKLHTPTTTGEHNDKSSHSTYDSHLPGPGVSATSSGIASVALLPNRKATAVTVGADGKCCVVDFTQPSRNKAVLLSTWRLRRPATSMSVVYARDSPFLDQADDPDDWSAPSGKDFCIAIGRQDGKVMLFDLDGHLLSEELLDSRRHRIVDVEWETSGPVRPKVPRRKASSQAGTLNVVNRDTSSGSTTREQLLGKSLLSHTGDDSLFDLTRPAVNGTISPPRRPIRVPDGNQNDNDGKAPTNVDPRISGISVGALNHLDLSKGFTTFREDDLPPMRRKKKQREARVYQKPSAKQEGSQFGEEQDIEEPTSASQRSSPPAVPPRPTPKEDGLWYLRRAQKALEAAAADPNREIIINGRRVSAASLRSHHRESVSSHSKKRILMGPRPHRKRSPPVSLRAKVASLQDTSFTARTPDALDAVPKAVTASPARSTKSCETASPGLGDSGDSETSSDTIVDWSTGVRRQPCPTLVPSENEPLLTSNRTRPATTKLGSLTFPHKASSRPKSKTMQTFRKSSGKAMPKELKQALLSHASQVDSAFQSKVYSDLKDIHNRNGGMPDEVISTVPALRIDKAKGRKKGHMSIVVSPASSTESHHKNSVYPDLADLDYDPGSTPSEELSLQDPTESARQAKDEHSLADDDETGPASAALSMDDTDSVLSDPGPTRRASASTRPQSGHKAGATSLDPARLDDSSRLNLDPDQTDVSDQQDLVADSATAVILDCGHYSRPLSGTSRPMSTLHMVTQENIADQSEGPHQGRAGSVHTRSGIPQEIVDALQSQNPGRFRVSALPLKHSCNCGEDIRNLLSNCFNDLTNKESIRNEELRSQIQALLLEQNRRFRATIRGAEKRLLKKTLKRQKPRPAVSRSQCDEEWEDVTDITERSKQTGRKGQNPMETSKGKARA</sequence>
<feature type="compositionally biased region" description="Polar residues" evidence="1">
    <location>
        <begin position="1"/>
        <end position="21"/>
    </location>
</feature>
<feature type="region of interest" description="Disordered" evidence="1">
    <location>
        <begin position="792"/>
        <end position="929"/>
    </location>
</feature>
<dbReference type="SUPFAM" id="SSF50978">
    <property type="entry name" value="WD40 repeat-like"/>
    <property type="match status" value="1"/>
</dbReference>
<feature type="region of interest" description="Disordered" evidence="1">
    <location>
        <begin position="1"/>
        <end position="22"/>
    </location>
</feature>
<feature type="region of interest" description="Disordered" evidence="1">
    <location>
        <begin position="425"/>
        <end position="469"/>
    </location>
</feature>
<reference evidence="2" key="1">
    <citation type="journal article" date="2023" name="Genome Biol. Evol.">
        <title>First Whole Genome Sequence and Flow Cytometry Genome Size Data for the Lichen-Forming Fungus Ramalina farinacea (Ascomycota).</title>
        <authorList>
            <person name="Llewellyn T."/>
            <person name="Mian S."/>
            <person name="Hill R."/>
            <person name="Leitch I.J."/>
            <person name="Gaya E."/>
        </authorList>
    </citation>
    <scope>NUCLEOTIDE SEQUENCE</scope>
    <source>
        <strain evidence="2">LIQ254RAFAR</strain>
    </source>
</reference>
<dbReference type="EMBL" id="JAPUFD010000013">
    <property type="protein sequence ID" value="MDI1491086.1"/>
    <property type="molecule type" value="Genomic_DNA"/>
</dbReference>
<dbReference type="Proteomes" id="UP001161017">
    <property type="component" value="Unassembled WGS sequence"/>
</dbReference>
<gene>
    <name evidence="2" type="ORF">OHK93_002292</name>
</gene>
<evidence type="ECO:0000256" key="1">
    <source>
        <dbReference type="SAM" id="MobiDB-lite"/>
    </source>
</evidence>
<keyword evidence="3" id="KW-1185">Reference proteome</keyword>
<feature type="region of interest" description="Disordered" evidence="1">
    <location>
        <begin position="227"/>
        <end position="249"/>
    </location>
</feature>
<dbReference type="AlphaFoldDB" id="A0AA43TTM3"/>
<protein>
    <submittedName>
        <fullName evidence="2">Uncharacterized protein</fullName>
    </submittedName>
</protein>
<feature type="region of interest" description="Disordered" evidence="1">
    <location>
        <begin position="640"/>
        <end position="732"/>
    </location>
</feature>
<evidence type="ECO:0000313" key="3">
    <source>
        <dbReference type="Proteomes" id="UP001161017"/>
    </source>
</evidence>
<dbReference type="InterPro" id="IPR015943">
    <property type="entry name" value="WD40/YVTN_repeat-like_dom_sf"/>
</dbReference>
<feature type="region of interest" description="Disordered" evidence="1">
    <location>
        <begin position="487"/>
        <end position="550"/>
    </location>
</feature>
<evidence type="ECO:0000313" key="2">
    <source>
        <dbReference type="EMBL" id="MDI1491086.1"/>
    </source>
</evidence>
<feature type="region of interest" description="Disordered" evidence="1">
    <location>
        <begin position="584"/>
        <end position="616"/>
    </location>
</feature>
<dbReference type="Gene3D" id="2.130.10.10">
    <property type="entry name" value="YVTN repeat-like/Quinoprotein amine dehydrogenase"/>
    <property type="match status" value="1"/>
</dbReference>
<comment type="caution">
    <text evidence="2">The sequence shown here is derived from an EMBL/GenBank/DDBJ whole genome shotgun (WGS) entry which is preliminary data.</text>
</comment>
<feature type="compositionally biased region" description="Basic and acidic residues" evidence="1">
    <location>
        <begin position="848"/>
        <end position="857"/>
    </location>
</feature>
<name>A0AA43TTM3_9LECA</name>
<feature type="compositionally biased region" description="Polar residues" evidence="1">
    <location>
        <begin position="832"/>
        <end position="847"/>
    </location>
</feature>
<feature type="compositionally biased region" description="Polar residues" evidence="1">
    <location>
        <begin position="648"/>
        <end position="657"/>
    </location>
</feature>
<accession>A0AA43TTM3</accession>
<feature type="compositionally biased region" description="Basic residues" evidence="1">
    <location>
        <begin position="596"/>
        <end position="612"/>
    </location>
</feature>
<feature type="compositionally biased region" description="Polar residues" evidence="1">
    <location>
        <begin position="698"/>
        <end position="712"/>
    </location>
</feature>
<dbReference type="InterPro" id="IPR036322">
    <property type="entry name" value="WD40_repeat_dom_sf"/>
</dbReference>
<organism evidence="2 3">
    <name type="scientific">Ramalina farinacea</name>
    <dbReference type="NCBI Taxonomy" id="258253"/>
    <lineage>
        <taxon>Eukaryota</taxon>
        <taxon>Fungi</taxon>
        <taxon>Dikarya</taxon>
        <taxon>Ascomycota</taxon>
        <taxon>Pezizomycotina</taxon>
        <taxon>Lecanoromycetes</taxon>
        <taxon>OSLEUM clade</taxon>
        <taxon>Lecanoromycetidae</taxon>
        <taxon>Lecanorales</taxon>
        <taxon>Lecanorineae</taxon>
        <taxon>Ramalinaceae</taxon>
        <taxon>Ramalina</taxon>
    </lineage>
</organism>
<proteinExistence type="predicted"/>